<dbReference type="GO" id="GO:0003677">
    <property type="term" value="F:DNA binding"/>
    <property type="evidence" value="ECO:0007669"/>
    <property type="project" value="InterPro"/>
</dbReference>
<feature type="compositionally biased region" description="Polar residues" evidence="1">
    <location>
        <begin position="794"/>
        <end position="807"/>
    </location>
</feature>
<feature type="compositionally biased region" description="Polar residues" evidence="1">
    <location>
        <begin position="2280"/>
        <end position="2317"/>
    </location>
</feature>
<dbReference type="Proteomes" id="UP001283361">
    <property type="component" value="Unassembled WGS sequence"/>
</dbReference>
<feature type="compositionally biased region" description="Basic and acidic residues" evidence="1">
    <location>
        <begin position="1168"/>
        <end position="1184"/>
    </location>
</feature>
<sequence>MNYDTQYAFSHGLASAPQFQTLPQQHLQQRQHQFQHQQVFPQHHYGQIAPTSNVFFQFTGGGNPIFQQKEIHQMATLPAGGIQQTPLGTQHGMVASSFVKQGVPVRMEGNCVHLVGGAEGMLYQPHPQQSDLKIITANPDARMLQQHSQLDTGLGLPQNTAATILGIDMMGGQPQTLLDQSSLDMGHPQHQQHQGIAITGQGGVLSYSKQQSFSGPWLQPQQQHVSSSTGNLQQQQQTQSALPSFTHLWSQFQQHKNQTGLSVQQQQQQTHMSTIQHSQQFQNQNQLQPSQQQFAAPSNFPALTGMPMINMSHFQDQTQQQSPLPVLPNRIACFSPCGPSSTPSPCSVDRNVPAPDTSLAGQVKASSCQSTLSVIGDSPQHTNPSLLTDSSSVPPKVTVILDSLPHCETFPPTTHFQGNSEAVLKLGASSVIPCSDSPTMRNRHRGSTSNGQLNLHQKKLCLSRPLKPISSTGSSMERSSSESSNFSSPPYAFTPPNSNDPLFSPGSQVFNGDEHTLPDSISESPVSLCLSSSSLSSVMSPSSLSSSPVQITASALPKTSGKSLTMNLEGGKRNHPPQTQVTSNCTSATVATVLALSSPSTTTVITAMASSHTLVTTTTTTTSVTLASHCLMDGATTTIRSCCSASGSSIRDGKSSKTSVPSNSKKAKVISEAMNSTPSIVGKKVKVPFSWLRKLENGAILYLSPSGTALQSYEQICQYLLSDSTCKCGLECPIQVKEFFSFDPSVESQPWTLEAEESQTVESEGAEKGGKQKQEDLRKLCNHRREVLALAALHNSQSHMTTENSLQKGKKRDRKKSLSGSESLILSPLKRLKTSITNAVNRHAVSTEKKKNSKHALDKLLESTSLNKELELASVMSPEATLKQENHSLDRSSSLSYVGIKENKFSGCIEDHEEWREHMHFEDFSKQKEDGVAQFNNKEPSPVGKFESNYSYEANFEAPKNSDQDQQILDLKDSSQTRHADPTLPQNHSLNEGLSNSAKSLTVLQHAKSPLVSCNPETAHEGHFPKHSTPINNKAVSQAWPGPVKHSGQLQASVESSKNKSKKVRGKKERQKQLFTPSNSDPASKQAESKSTLEDDIPLPSNAVSFLENPTVFVAQQTVMINNSMASCNIAYSSPVPTVPSPSPTDVLTKSEKEQENITYPSAQRQGIDIKEEEERKIGTDTDSNRSFSDTTENNDSAYLSQTGSDQERSDTIDGSDSCLDAHKVLDIYDFNCSEERECKADPGIVHVDMKASANETVKSENSVDIIKTSLADAIISTPKVTSATVKLKEPNIQEKPPVPKQKPKQKSSPFCTKKMSQPKNGLEEPFKGDDIGSLNKDLSNLLASDNWNIPAVQQVLAHYSGGDPGQLNAAIQQVLSQASTAGVDFPASNLLTAAAKAQVKGSNKKSSPNGAISSRVVTPPACLKTDGLPVHQISGMHSKTDSKAPISKQQQQRQESTVSQSTGQIIRNVVQLPQGTSGGLTMNMVVPVTKQELQQKGSGANLSSDSGLMKAIEPESKVAAAVSPLMTAQNMHASTCLQPVDVGAKLGLPMPPVIPTSPAQVSSVSNPVILNGFGTPRMIMNSQIPPVSVVTTSVSKTISPMTLGLNQAMFGAASTPAAPLAQQHLLATAQQQQQNTGNTCILNPSNQIGKPAGSGGQPSSLQAATNTHQLMAPSGHQATQLAAAQQANTQIMNTLSVQGLNPSQQLLLQQMSPCNPVSQLSPAMAAQLLTQNQQQQQLPQMSPSFLPGSHPQVQKLPQNSVLGNQTSIFASVPLPSFSATSATTNCSGLFTQANTCIPPSQPQQQQQPRPGDGGLPAIINASVDGTDQLAHSLSQVKDVATGVSLSGTPMFAATSQPVFVIPPANTNPVVQVLGSTQSLATATDLNIQQQNNNFAAQLFGQQSQQPFDSSQLQNLLSTGFNPLALQQTINTINLSGVHQQQQQQQQQLQMLQLQQLMLQQLQNQQNLQGISIPGQQTAPQTIVNAVVPTQNLQLGSMVDMNAIHSSLSPVAAAAASHQNLLGNPLSQPQLHITSSLGAQTVVQGSVSAPVNVLQNASLQKVPQTFVKTMTSGTPQRQVPAVTTATGKHNTSTVVASQPENFHQKQPPLGGQTVLPAPQPPVLSTNTNRPQTSSISPAPIPTLTPTSPASASSKTSSGSSKSSKSKSKSKKSETKKVSDPESERNEEDIAATVQQILAQAVQQQRELQLAAKNQPPPPPKSKSKKSQSRSKTNSNQSAGMLAAAPVANKEHDLGKLPSIMSDDVVIHKPEHAVLLNPNCPTSSSAVASSIQPPPTSASCNDSLISSRTELSRPSQLVQHLPLSSKLQSQQSSFLTPTGSGVPPNAPLAATRTAQSSQPAGTEQIVISPVPPQHIIYQGCPLSGKVMPQALQKSGAVASESTMQTNLSPASMSSEAHIQNKNLAVNSNSHSLTSGSNKKSALSLKDHLSSIISKDKDSSKKKVNGGPSTPCPSTRTKDVEDFDKATHVTALAHQNTLKLEPVGPKVLRKSVK</sequence>
<feature type="region of interest" description="Disordered" evidence="1">
    <location>
        <begin position="1290"/>
        <end position="1330"/>
    </location>
</feature>
<feature type="region of interest" description="Disordered" evidence="1">
    <location>
        <begin position="2280"/>
        <end position="2361"/>
    </location>
</feature>
<dbReference type="GO" id="GO:0005634">
    <property type="term" value="C:nucleus"/>
    <property type="evidence" value="ECO:0007669"/>
    <property type="project" value="TreeGrafter"/>
</dbReference>
<feature type="compositionally biased region" description="Low complexity" evidence="1">
    <location>
        <begin position="470"/>
        <end position="488"/>
    </location>
</feature>
<feature type="compositionally biased region" description="Polar residues" evidence="1">
    <location>
        <begin position="1638"/>
        <end position="1649"/>
    </location>
</feature>
<feature type="region of interest" description="Disordered" evidence="1">
    <location>
        <begin position="1400"/>
        <end position="1419"/>
    </location>
</feature>
<evidence type="ECO:0000256" key="1">
    <source>
        <dbReference type="SAM" id="MobiDB-lite"/>
    </source>
</evidence>
<dbReference type="GO" id="GO:0010369">
    <property type="term" value="C:chromocenter"/>
    <property type="evidence" value="ECO:0007669"/>
    <property type="project" value="TreeGrafter"/>
</dbReference>
<reference evidence="3" key="1">
    <citation type="journal article" date="2023" name="G3 (Bethesda)">
        <title>A reference genome for the long-term kleptoplast-retaining sea slug Elysia crispata morphotype clarki.</title>
        <authorList>
            <person name="Eastman K.E."/>
            <person name="Pendleton A.L."/>
            <person name="Shaikh M.A."/>
            <person name="Suttiyut T."/>
            <person name="Ogas R."/>
            <person name="Tomko P."/>
            <person name="Gavelis G."/>
            <person name="Widhalm J.R."/>
            <person name="Wisecaver J.H."/>
        </authorList>
    </citation>
    <scope>NUCLEOTIDE SEQUENCE</scope>
    <source>
        <strain evidence="3">ECLA1</strain>
    </source>
</reference>
<feature type="compositionally biased region" description="Low complexity" evidence="1">
    <location>
        <begin position="1448"/>
        <end position="1462"/>
    </location>
</feature>
<protein>
    <recommendedName>
        <fullName evidence="2">MBD domain-containing protein</fullName>
    </recommendedName>
</protein>
<proteinExistence type="predicted"/>
<feature type="region of interest" description="Disordered" evidence="1">
    <location>
        <begin position="793"/>
        <end position="820"/>
    </location>
</feature>
<dbReference type="EMBL" id="JAWDGP010001118">
    <property type="protein sequence ID" value="KAK3794415.1"/>
    <property type="molecule type" value="Genomic_DNA"/>
</dbReference>
<dbReference type="PROSITE" id="PS50982">
    <property type="entry name" value="MBD"/>
    <property type="match status" value="1"/>
</dbReference>
<evidence type="ECO:0000313" key="4">
    <source>
        <dbReference type="Proteomes" id="UP001283361"/>
    </source>
</evidence>
<feature type="region of interest" description="Disordered" evidence="1">
    <location>
        <begin position="209"/>
        <end position="240"/>
    </location>
</feature>
<feature type="compositionally biased region" description="Low complexity" evidence="1">
    <location>
        <begin position="2318"/>
        <end position="2334"/>
    </location>
</feature>
<feature type="domain" description="MBD" evidence="2">
    <location>
        <begin position="677"/>
        <end position="747"/>
    </location>
</feature>
<name>A0AAE1E5M2_9GAST</name>
<feature type="region of interest" description="Disordered" evidence="1">
    <location>
        <begin position="2203"/>
        <end position="2240"/>
    </location>
</feature>
<feature type="region of interest" description="Disordered" evidence="1">
    <location>
        <begin position="755"/>
        <end position="774"/>
    </location>
</feature>
<feature type="region of interest" description="Disordered" evidence="1">
    <location>
        <begin position="175"/>
        <end position="195"/>
    </location>
</feature>
<gene>
    <name evidence="3" type="ORF">RRG08_014489</name>
</gene>
<dbReference type="InterPro" id="IPR001739">
    <property type="entry name" value="Methyl_CpG_DNA-bd"/>
</dbReference>
<feature type="region of interest" description="Disordered" evidence="1">
    <location>
        <begin position="434"/>
        <end position="515"/>
    </location>
</feature>
<feature type="compositionally biased region" description="Polar residues" evidence="1">
    <location>
        <begin position="1401"/>
        <end position="1417"/>
    </location>
</feature>
<feature type="region of interest" description="Disordered" evidence="1">
    <location>
        <begin position="1796"/>
        <end position="1817"/>
    </location>
</feature>
<feature type="region of interest" description="Disordered" evidence="1">
    <location>
        <begin position="1428"/>
        <end position="1463"/>
    </location>
</feature>
<feature type="compositionally biased region" description="Polar residues" evidence="1">
    <location>
        <begin position="495"/>
        <end position="510"/>
    </location>
</feature>
<comment type="caution">
    <text evidence="3">The sequence shown here is derived from an EMBL/GenBank/DDBJ whole genome shotgun (WGS) entry which is preliminary data.</text>
</comment>
<evidence type="ECO:0000313" key="3">
    <source>
        <dbReference type="EMBL" id="KAK3794415.1"/>
    </source>
</evidence>
<feature type="region of interest" description="Disordered" evidence="1">
    <location>
        <begin position="2451"/>
        <end position="2481"/>
    </location>
</feature>
<feature type="compositionally biased region" description="Polar residues" evidence="1">
    <location>
        <begin position="1185"/>
        <end position="1205"/>
    </location>
</feature>
<dbReference type="GO" id="GO:0003682">
    <property type="term" value="F:chromatin binding"/>
    <property type="evidence" value="ECO:0007669"/>
    <property type="project" value="TreeGrafter"/>
</dbReference>
<feature type="compositionally biased region" description="Basic residues" evidence="1">
    <location>
        <begin position="808"/>
        <end position="817"/>
    </location>
</feature>
<dbReference type="PANTHER" id="PTHR16112">
    <property type="entry name" value="METHYL-CPG BINDING PROTEIN, DROSOPHILA"/>
    <property type="match status" value="1"/>
</dbReference>
<feature type="region of interest" description="Disordered" evidence="1">
    <location>
        <begin position="1638"/>
        <end position="1662"/>
    </location>
</feature>
<feature type="compositionally biased region" description="Basic residues" evidence="1">
    <location>
        <begin position="1059"/>
        <end position="1070"/>
    </location>
</feature>
<feature type="region of interest" description="Disordered" evidence="1">
    <location>
        <begin position="1013"/>
        <end position="1096"/>
    </location>
</feature>
<feature type="region of interest" description="Disordered" evidence="1">
    <location>
        <begin position="2070"/>
        <end position="2187"/>
    </location>
</feature>
<feature type="compositionally biased region" description="Low complexity" evidence="1">
    <location>
        <begin position="2130"/>
        <end position="2162"/>
    </location>
</feature>
<feature type="compositionally biased region" description="Basic and acidic residues" evidence="1">
    <location>
        <begin position="765"/>
        <end position="774"/>
    </location>
</feature>
<dbReference type="SMART" id="SM00391">
    <property type="entry name" value="MBD"/>
    <property type="match status" value="1"/>
</dbReference>
<feature type="compositionally biased region" description="Polar residues" evidence="1">
    <location>
        <begin position="2070"/>
        <end position="2101"/>
    </location>
</feature>
<dbReference type="PANTHER" id="PTHR16112:SF16">
    <property type="entry name" value="SIX-BANDED, ISOFORM H"/>
    <property type="match status" value="1"/>
</dbReference>
<evidence type="ECO:0000259" key="2">
    <source>
        <dbReference type="PROSITE" id="PS50982"/>
    </source>
</evidence>
<feature type="compositionally biased region" description="Polar residues" evidence="1">
    <location>
        <begin position="1073"/>
        <end position="1083"/>
    </location>
</feature>
<keyword evidence="4" id="KW-1185">Reference proteome</keyword>
<feature type="compositionally biased region" description="Polar residues" evidence="1">
    <location>
        <begin position="2351"/>
        <end position="2360"/>
    </location>
</feature>
<feature type="compositionally biased region" description="Polar residues" evidence="1">
    <location>
        <begin position="175"/>
        <end position="194"/>
    </location>
</feature>
<feature type="region of interest" description="Disordered" evidence="1">
    <location>
        <begin position="267"/>
        <end position="288"/>
    </location>
</feature>
<feature type="region of interest" description="Disordered" evidence="1">
    <location>
        <begin position="1136"/>
        <end position="1214"/>
    </location>
</feature>
<accession>A0AAE1E5M2</accession>
<feature type="compositionally biased region" description="Polar residues" evidence="1">
    <location>
        <begin position="209"/>
        <end position="232"/>
    </location>
</feature>
<feature type="compositionally biased region" description="Basic and acidic residues" evidence="1">
    <location>
        <begin position="2170"/>
        <end position="2183"/>
    </location>
</feature>
<organism evidence="3 4">
    <name type="scientific">Elysia crispata</name>
    <name type="common">lettuce slug</name>
    <dbReference type="NCBI Taxonomy" id="231223"/>
    <lineage>
        <taxon>Eukaryota</taxon>
        <taxon>Metazoa</taxon>
        <taxon>Spiralia</taxon>
        <taxon>Lophotrochozoa</taxon>
        <taxon>Mollusca</taxon>
        <taxon>Gastropoda</taxon>
        <taxon>Heterobranchia</taxon>
        <taxon>Euthyneura</taxon>
        <taxon>Panpulmonata</taxon>
        <taxon>Sacoglossa</taxon>
        <taxon>Placobranchoidea</taxon>
        <taxon>Plakobranchidae</taxon>
        <taxon>Elysia</taxon>
    </lineage>
</organism>